<dbReference type="Gene3D" id="3.30.420.40">
    <property type="match status" value="1"/>
</dbReference>
<proteinExistence type="predicted"/>
<dbReference type="EMBL" id="JAABFR010000868">
    <property type="protein sequence ID" value="MBD4336652.1"/>
    <property type="molecule type" value="Genomic_DNA"/>
</dbReference>
<keyword evidence="1" id="KW-0808">Transferase</keyword>
<dbReference type="AlphaFoldDB" id="A0A8I0H6J3"/>
<evidence type="ECO:0000313" key="2">
    <source>
        <dbReference type="Proteomes" id="UP000653002"/>
    </source>
</evidence>
<protein>
    <submittedName>
        <fullName evidence="1">Rhamnulokinase</fullName>
    </submittedName>
</protein>
<sequence>GLWIIQCVQKQLGISFAEMVELAKTSTYTRIFDVNAARFSAPQDMRAEIRAALAETGEAPATDADLINSVYHSLAYCYGEAYREM</sequence>
<evidence type="ECO:0000313" key="1">
    <source>
        <dbReference type="EMBL" id="MBD4336652.1"/>
    </source>
</evidence>
<keyword evidence="1" id="KW-0418">Kinase</keyword>
<feature type="non-terminal residue" evidence="1">
    <location>
        <position position="1"/>
    </location>
</feature>
<dbReference type="Proteomes" id="UP000653002">
    <property type="component" value="Unassembled WGS sequence"/>
</dbReference>
<feature type="non-terminal residue" evidence="1">
    <location>
        <position position="85"/>
    </location>
</feature>
<reference evidence="1" key="1">
    <citation type="submission" date="2020-01" db="EMBL/GenBank/DDBJ databases">
        <authorList>
            <person name="Richard D."/>
        </authorList>
    </citation>
    <scope>NUCLEOTIDE SEQUENCE</scope>
    <source>
        <strain evidence="1">JP541</strain>
    </source>
</reference>
<dbReference type="GO" id="GO:0016301">
    <property type="term" value="F:kinase activity"/>
    <property type="evidence" value="ECO:0007669"/>
    <property type="project" value="UniProtKB-KW"/>
</dbReference>
<accession>A0A8I0H6J3</accession>
<organism evidence="1 2">
    <name type="scientific">Xanthomonas citri pv. citri</name>
    <dbReference type="NCBI Taxonomy" id="611301"/>
    <lineage>
        <taxon>Bacteria</taxon>
        <taxon>Pseudomonadati</taxon>
        <taxon>Pseudomonadota</taxon>
        <taxon>Gammaproteobacteria</taxon>
        <taxon>Lysobacterales</taxon>
        <taxon>Lysobacteraceae</taxon>
        <taxon>Xanthomonas</taxon>
    </lineage>
</organism>
<name>A0A8I0H6J3_XANCI</name>
<comment type="caution">
    <text evidence="1">The sequence shown here is derived from an EMBL/GenBank/DDBJ whole genome shotgun (WGS) entry which is preliminary data.</text>
</comment>
<gene>
    <name evidence="1" type="ORF">GUH15_11415</name>
</gene>